<dbReference type="PANTHER" id="PTHR42951">
    <property type="entry name" value="METALLO-BETA-LACTAMASE DOMAIN-CONTAINING"/>
    <property type="match status" value="1"/>
</dbReference>
<accession>A0ABR9QH62</accession>
<dbReference type="CDD" id="cd07721">
    <property type="entry name" value="yflN-like_MBL-fold"/>
    <property type="match status" value="1"/>
</dbReference>
<feature type="domain" description="Metallo-beta-lactamase" evidence="1">
    <location>
        <begin position="20"/>
        <end position="212"/>
    </location>
</feature>
<evidence type="ECO:0000259" key="1">
    <source>
        <dbReference type="SMART" id="SM00849"/>
    </source>
</evidence>
<dbReference type="InterPro" id="IPR050855">
    <property type="entry name" value="NDM-1-like"/>
</dbReference>
<keyword evidence="3" id="KW-1185">Reference proteome</keyword>
<sequence length="237" mass="25588">MKIIREKSVYQLAFMPNLFPVNCYLVEESDGLTLIDAALPFSKKAILKAAQQIGKPITKILLTHAHGDHVGALDELKNSLPDVPVFISKRDSRLLAGDVSLDPDEPTIPIRGGVPKNIKTKPDVLLNDGDRIGSLVAITTPGHTPGSMSFFDTRSKVIIAGDAFQTKGGFAVSGQLQPFFPFPAMATWNKELALASAKKIKELNPSILAIGHGNMIHLTGKEMDTVINKAEANIGRK</sequence>
<dbReference type="RefSeq" id="WP_193535290.1">
    <property type="nucleotide sequence ID" value="NZ_JADCLJ010000018.1"/>
</dbReference>
<evidence type="ECO:0000313" key="2">
    <source>
        <dbReference type="EMBL" id="MBE4907813.1"/>
    </source>
</evidence>
<evidence type="ECO:0000313" key="3">
    <source>
        <dbReference type="Proteomes" id="UP001516662"/>
    </source>
</evidence>
<reference evidence="2 3" key="1">
    <citation type="submission" date="2020-10" db="EMBL/GenBank/DDBJ databases">
        <title>Bacillus sp. HD4P25, an endophyte from a halophyte.</title>
        <authorList>
            <person name="Sun J.-Q."/>
        </authorList>
    </citation>
    <scope>NUCLEOTIDE SEQUENCE [LARGE SCALE GENOMIC DNA]</scope>
    <source>
        <strain evidence="2 3">YIM 93174</strain>
    </source>
</reference>
<dbReference type="InterPro" id="IPR036866">
    <property type="entry name" value="RibonucZ/Hydroxyglut_hydro"/>
</dbReference>
<proteinExistence type="predicted"/>
<dbReference type="SUPFAM" id="SSF56281">
    <property type="entry name" value="Metallo-hydrolase/oxidoreductase"/>
    <property type="match status" value="1"/>
</dbReference>
<protein>
    <submittedName>
        <fullName evidence="2">MBL fold metallo-hydrolase</fullName>
    </submittedName>
</protein>
<dbReference type="Pfam" id="PF00753">
    <property type="entry name" value="Lactamase_B"/>
    <property type="match status" value="1"/>
</dbReference>
<dbReference type="Proteomes" id="UP001516662">
    <property type="component" value="Unassembled WGS sequence"/>
</dbReference>
<dbReference type="InterPro" id="IPR001279">
    <property type="entry name" value="Metallo-B-lactamas"/>
</dbReference>
<gene>
    <name evidence="2" type="ORF">IMZ08_07070</name>
</gene>
<dbReference type="SMART" id="SM00849">
    <property type="entry name" value="Lactamase_B"/>
    <property type="match status" value="1"/>
</dbReference>
<dbReference type="EMBL" id="JADCLJ010000018">
    <property type="protein sequence ID" value="MBE4907813.1"/>
    <property type="molecule type" value="Genomic_DNA"/>
</dbReference>
<name>A0ABR9QH62_9BACI</name>
<dbReference type="Gene3D" id="3.60.15.10">
    <property type="entry name" value="Ribonuclease Z/Hydroxyacylglutathione hydrolase-like"/>
    <property type="match status" value="1"/>
</dbReference>
<dbReference type="PANTHER" id="PTHR42951:SF9">
    <property type="entry name" value="METAL-DEPENDENT HYDROLASE"/>
    <property type="match status" value="1"/>
</dbReference>
<comment type="caution">
    <text evidence="2">The sequence shown here is derived from an EMBL/GenBank/DDBJ whole genome shotgun (WGS) entry which is preliminary data.</text>
</comment>
<organism evidence="2 3">
    <name type="scientific">Litchfieldia luteola</name>
    <dbReference type="NCBI Taxonomy" id="682179"/>
    <lineage>
        <taxon>Bacteria</taxon>
        <taxon>Bacillati</taxon>
        <taxon>Bacillota</taxon>
        <taxon>Bacilli</taxon>
        <taxon>Bacillales</taxon>
        <taxon>Bacillaceae</taxon>
        <taxon>Litchfieldia</taxon>
    </lineage>
</organism>